<dbReference type="Proteomes" id="UP000481360">
    <property type="component" value="Unassembled WGS sequence"/>
</dbReference>
<accession>A0A7C9VX22</accession>
<dbReference type="SMART" id="SM00922">
    <property type="entry name" value="MR_MLE"/>
    <property type="match status" value="1"/>
</dbReference>
<evidence type="ECO:0000256" key="6">
    <source>
        <dbReference type="ARBA" id="ARBA00022723"/>
    </source>
</evidence>
<protein>
    <recommendedName>
        <fullName evidence="5">glucarate dehydratase</fullName>
        <ecNumber evidence="5">4.2.1.40</ecNumber>
    </recommendedName>
</protein>
<gene>
    <name evidence="13" type="primary">gudD</name>
    <name evidence="13" type="ORF">G7043_40895</name>
</gene>
<dbReference type="SUPFAM" id="SSF54826">
    <property type="entry name" value="Enolase N-terminal domain-like"/>
    <property type="match status" value="1"/>
</dbReference>
<feature type="binding site" evidence="11">
    <location>
        <position position="210"/>
    </location>
    <ligand>
        <name>Mg(2+)</name>
        <dbReference type="ChEBI" id="CHEBI:18420"/>
    </ligand>
</feature>
<feature type="binding site" evidence="11">
    <location>
        <position position="264"/>
    </location>
    <ligand>
        <name>Mg(2+)</name>
        <dbReference type="ChEBI" id="CHEBI:18420"/>
    </ligand>
</feature>
<dbReference type="CDD" id="cd03323">
    <property type="entry name" value="D-glucarate_dehydratase"/>
    <property type="match status" value="1"/>
</dbReference>
<evidence type="ECO:0000256" key="1">
    <source>
        <dbReference type="ARBA" id="ARBA00001426"/>
    </source>
</evidence>
<evidence type="ECO:0000256" key="8">
    <source>
        <dbReference type="ARBA" id="ARBA00023239"/>
    </source>
</evidence>
<proteinExistence type="inferred from homology"/>
<evidence type="ECO:0000256" key="2">
    <source>
        <dbReference type="ARBA" id="ARBA00001946"/>
    </source>
</evidence>
<feature type="binding site" evidence="10">
    <location>
        <position position="127"/>
    </location>
    <ligand>
        <name>substrate</name>
    </ligand>
</feature>
<comment type="similarity">
    <text evidence="4">Belongs to the mandelate racemase/muconate lactonizing enzyme family. GlucD subfamily.</text>
</comment>
<keyword evidence="6 11" id="KW-0479">Metal-binding</keyword>
<comment type="caution">
    <text evidence="13">The sequence shown here is derived from an EMBL/GenBank/DDBJ whole genome shotgun (WGS) entry which is preliminary data.</text>
</comment>
<dbReference type="SFLD" id="SFLDF00005">
    <property type="entry name" value="glucarate_dehydratase"/>
    <property type="match status" value="1"/>
</dbReference>
<sequence length="424" mass="46029">MLLNLSGAHAPFFTRNLVVLTDSEGRTGVGEVPGGEEIRATLDESRELVAGTSVGAYRSTLRAVRHRFADRDAGGRGAQTFDLRTTVHVLTALESALLDLLGQHLEVPVAELLGDGRVRSEVPVLGYLFYVGDRERSGLPYRAGEGDDWTRLRDEPALTPEAVTRLAEAAHERYGFADFKLKGGVLPADEEAAAVRAIKQRFPDARVTLDPNGAWSLTEAIRIGRSLRDVLAYAEDPCGAEDGYSGREVMAEFRRATGLPTATNMIATDWRQLGHAIQAGAVDIPLADPHFWTMSGSVRVAQLCAGWGLTWGSHSNNHLDVSLAMFTHVAAAAPGRITAIDTHWIWQDGQAVTTEPLRITGGHIEVPRRPGLGVELDEDAVAAAHELYREHGLGARDDAAAMRTLIPGWEFHPKHPCLDRGRPS</sequence>
<dbReference type="Pfam" id="PF13378">
    <property type="entry name" value="MR_MLE_C"/>
    <property type="match status" value="1"/>
</dbReference>
<evidence type="ECO:0000256" key="9">
    <source>
        <dbReference type="PIRSR" id="PIRSR634598-1"/>
    </source>
</evidence>
<feature type="binding site" evidence="10">
    <location>
        <position position="264"/>
    </location>
    <ligand>
        <name>substrate</name>
    </ligand>
</feature>
<evidence type="ECO:0000256" key="3">
    <source>
        <dbReference type="ARBA" id="ARBA00005183"/>
    </source>
</evidence>
<keyword evidence="8 13" id="KW-0456">Lyase</keyword>
<dbReference type="GO" id="GO:0008872">
    <property type="term" value="F:glucarate dehydratase activity"/>
    <property type="evidence" value="ECO:0007669"/>
    <property type="project" value="UniProtKB-EC"/>
</dbReference>
<reference evidence="13 14" key="1">
    <citation type="submission" date="2020-03" db="EMBL/GenBank/DDBJ databases">
        <title>Isolation and identification of active actinomycetes.</title>
        <authorList>
            <person name="Sun X."/>
        </authorList>
    </citation>
    <scope>NUCLEOTIDE SEQUENCE [LARGE SCALE GENOMIC DNA]</scope>
    <source>
        <strain evidence="13 14">NEAU-D13</strain>
    </source>
</reference>
<dbReference type="SUPFAM" id="SSF51604">
    <property type="entry name" value="Enolase C-terminal domain-like"/>
    <property type="match status" value="1"/>
</dbReference>
<dbReference type="AlphaFoldDB" id="A0A7C9VX22"/>
<evidence type="ECO:0000256" key="11">
    <source>
        <dbReference type="PIRSR" id="PIRSR634598-3"/>
    </source>
</evidence>
<feature type="active site" description="Proton acceptor" evidence="9">
    <location>
        <position position="182"/>
    </location>
</feature>
<evidence type="ECO:0000256" key="4">
    <source>
        <dbReference type="ARBA" id="ARBA00009938"/>
    </source>
</evidence>
<evidence type="ECO:0000313" key="14">
    <source>
        <dbReference type="Proteomes" id="UP000481360"/>
    </source>
</evidence>
<dbReference type="InterPro" id="IPR034598">
    <property type="entry name" value="GlucD-like"/>
</dbReference>
<evidence type="ECO:0000256" key="5">
    <source>
        <dbReference type="ARBA" id="ARBA00011973"/>
    </source>
</evidence>
<dbReference type="GO" id="GO:0046872">
    <property type="term" value="F:metal ion binding"/>
    <property type="evidence" value="ECO:0007669"/>
    <property type="project" value="UniProtKB-KW"/>
</dbReference>
<comment type="cofactor">
    <cofactor evidence="2 11">
        <name>Mg(2+)</name>
        <dbReference type="ChEBI" id="CHEBI:18420"/>
    </cofactor>
</comment>
<dbReference type="EC" id="4.2.1.40" evidence="5"/>
<feature type="active site" description="Proton acceptor" evidence="9">
    <location>
        <position position="314"/>
    </location>
</feature>
<keyword evidence="7 11" id="KW-0460">Magnesium</keyword>
<dbReference type="Gene3D" id="3.30.390.10">
    <property type="entry name" value="Enolase-like, N-terminal domain"/>
    <property type="match status" value="1"/>
</dbReference>
<feature type="binding site" evidence="10">
    <location>
        <begin position="210"/>
        <end position="212"/>
    </location>
    <ligand>
        <name>substrate</name>
    </ligand>
</feature>
<dbReference type="PANTHER" id="PTHR48080:SF4">
    <property type="entry name" value="GLUCARATE DEHYDRATASE"/>
    <property type="match status" value="1"/>
</dbReference>
<dbReference type="InterPro" id="IPR036849">
    <property type="entry name" value="Enolase-like_C_sf"/>
</dbReference>
<keyword evidence="14" id="KW-1185">Reference proteome</keyword>
<feature type="binding site" evidence="10">
    <location>
        <position position="180"/>
    </location>
    <ligand>
        <name>substrate</name>
    </ligand>
</feature>
<name>A0A7C9VX22_9PSEU</name>
<dbReference type="InterPro" id="IPR029065">
    <property type="entry name" value="Enolase_C-like"/>
</dbReference>
<comment type="catalytic activity">
    <reaction evidence="1">
        <text>D-glucarate = 5-dehydro-4-deoxy-D-glucarate + H2O</text>
        <dbReference type="Rhea" id="RHEA:14573"/>
        <dbReference type="ChEBI" id="CHEBI:15377"/>
        <dbReference type="ChEBI" id="CHEBI:30612"/>
        <dbReference type="ChEBI" id="CHEBI:42819"/>
        <dbReference type="EC" id="4.2.1.40"/>
    </reaction>
</comment>
<evidence type="ECO:0000256" key="10">
    <source>
        <dbReference type="PIRSR" id="PIRSR634598-2"/>
    </source>
</evidence>
<organism evidence="13 14">
    <name type="scientific">Lentzea alba</name>
    <dbReference type="NCBI Taxonomy" id="2714351"/>
    <lineage>
        <taxon>Bacteria</taxon>
        <taxon>Bacillati</taxon>
        <taxon>Actinomycetota</taxon>
        <taxon>Actinomycetes</taxon>
        <taxon>Pseudonocardiales</taxon>
        <taxon>Pseudonocardiaceae</taxon>
        <taxon>Lentzea</taxon>
    </lineage>
</organism>
<comment type="pathway">
    <text evidence="3">Carbohydrate acid metabolism; D-glucarate degradation; 2,5-dioxopentanoate from D-glucarate: step 1/2.</text>
</comment>
<feature type="binding site" evidence="10">
    <location>
        <position position="80"/>
    </location>
    <ligand>
        <name>substrate</name>
    </ligand>
</feature>
<dbReference type="InterPro" id="IPR013342">
    <property type="entry name" value="Mandelate_racemase_C"/>
</dbReference>
<dbReference type="InterPro" id="IPR029017">
    <property type="entry name" value="Enolase-like_N"/>
</dbReference>
<feature type="binding site" evidence="10">
    <location>
        <begin position="314"/>
        <end position="316"/>
    </location>
    <ligand>
        <name>substrate</name>
    </ligand>
</feature>
<dbReference type="InterPro" id="IPR034593">
    <property type="entry name" value="DgoD-like"/>
</dbReference>
<feature type="binding site" evidence="10">
    <location>
        <position position="9"/>
    </location>
    <ligand>
        <name>substrate</name>
    </ligand>
</feature>
<feature type="domain" description="Mandelate racemase/muconate lactonizing enzyme C-terminal" evidence="12">
    <location>
        <begin position="160"/>
        <end position="260"/>
    </location>
</feature>
<feature type="binding site" evidence="11">
    <location>
        <position position="241"/>
    </location>
    <ligand>
        <name>Mg(2+)</name>
        <dbReference type="ChEBI" id="CHEBI:18420"/>
    </ligand>
</feature>
<evidence type="ECO:0000313" key="13">
    <source>
        <dbReference type="EMBL" id="NGY65272.1"/>
    </source>
</evidence>
<dbReference type="EMBL" id="JAAMPJ010000015">
    <property type="protein sequence ID" value="NGY65272.1"/>
    <property type="molecule type" value="Genomic_DNA"/>
</dbReference>
<feature type="binding site" evidence="10">
    <location>
        <position position="343"/>
    </location>
    <ligand>
        <name>substrate</name>
    </ligand>
</feature>
<feature type="binding site" evidence="10">
    <location>
        <position position="396"/>
    </location>
    <ligand>
        <name>substrate</name>
    </ligand>
</feature>
<evidence type="ECO:0000256" key="7">
    <source>
        <dbReference type="ARBA" id="ARBA00022842"/>
    </source>
</evidence>
<evidence type="ECO:0000259" key="12">
    <source>
        <dbReference type="SMART" id="SM00922"/>
    </source>
</evidence>
<dbReference type="Gene3D" id="3.20.20.120">
    <property type="entry name" value="Enolase-like C-terminal domain"/>
    <property type="match status" value="1"/>
</dbReference>
<dbReference type="PANTHER" id="PTHR48080">
    <property type="entry name" value="D-GALACTONATE DEHYDRATASE-RELATED"/>
    <property type="match status" value="1"/>
</dbReference>
<dbReference type="SFLD" id="SFLDG00055">
    <property type="entry name" value="glucarate_dehydratase"/>
    <property type="match status" value="1"/>
</dbReference>
<dbReference type="SFLD" id="SFLDS00001">
    <property type="entry name" value="Enolase"/>
    <property type="match status" value="1"/>
</dbReference>